<accession>A0ABT6E284</accession>
<sequence length="133" mass="15337">MTQFKFDFEKTYKEVDVAGKLFKVEFNDDALNKYQKALKQFKKGTDELQSMIPDFEAASDKEIDALTEKQKDLTKQVVETFLGEGTFEDLYEIAGRAVANLLNLVHYLNDIYVEESMKTAEKSQSKYLANLKK</sequence>
<evidence type="ECO:0000313" key="2">
    <source>
        <dbReference type="Proteomes" id="UP001221338"/>
    </source>
</evidence>
<dbReference type="EMBL" id="JARPRV010000028">
    <property type="protein sequence ID" value="MDG0944555.1"/>
    <property type="molecule type" value="Genomic_DNA"/>
</dbReference>
<comment type="caution">
    <text evidence="1">The sequence shown here is derived from an EMBL/GenBank/DDBJ whole genome shotgun (WGS) entry which is preliminary data.</text>
</comment>
<reference evidence="1 2" key="1">
    <citation type="submission" date="2023-03" db="EMBL/GenBank/DDBJ databases">
        <title>Genetic diversity of Bacillus cereus sensu lato isolates from Slovenia.</title>
        <authorList>
            <person name="Abdelli M."/>
        </authorList>
    </citation>
    <scope>NUCLEOTIDE SEQUENCE [LARGE SCALE GENOMIC DNA]</scope>
    <source>
        <strain evidence="1 2">SIBC61B</strain>
    </source>
</reference>
<evidence type="ECO:0008006" key="3">
    <source>
        <dbReference type="Google" id="ProtNLM"/>
    </source>
</evidence>
<name>A0ABT6E284_9BACI</name>
<gene>
    <name evidence="1" type="ORF">P6U22_25805</name>
</gene>
<dbReference type="RefSeq" id="WP_270711343.1">
    <property type="nucleotide sequence ID" value="NZ_JAFLOR010000003.1"/>
</dbReference>
<protein>
    <recommendedName>
        <fullName evidence="3">Phage protein</fullName>
    </recommendedName>
</protein>
<proteinExistence type="predicted"/>
<organism evidence="1 2">
    <name type="scientific">Bacillus paranthracis</name>
    <dbReference type="NCBI Taxonomy" id="2026186"/>
    <lineage>
        <taxon>Bacteria</taxon>
        <taxon>Bacillati</taxon>
        <taxon>Bacillota</taxon>
        <taxon>Bacilli</taxon>
        <taxon>Bacillales</taxon>
        <taxon>Bacillaceae</taxon>
        <taxon>Bacillus</taxon>
        <taxon>Bacillus cereus group</taxon>
    </lineage>
</organism>
<keyword evidence="2" id="KW-1185">Reference proteome</keyword>
<dbReference type="Proteomes" id="UP001221338">
    <property type="component" value="Unassembled WGS sequence"/>
</dbReference>
<evidence type="ECO:0000313" key="1">
    <source>
        <dbReference type="EMBL" id="MDG0944555.1"/>
    </source>
</evidence>